<sequence length="1394" mass="140003">MPTPYRPRGLVIVTDQGGDCLAIVEPDSHRIVRTLHAPIPLVARSAPDRLVVCTEAEVSGVLAVLEAGPFSATANAPLPAPVPLGTADDDPPQLFNGFSGVFPNQGPYSGGTLVTIIGEHLANATAVHFGSHPAAGFSVLDDSTIVAVTPWGAGAVPVTVTTPGGTARIGSFLYIPWPGLRGILPSTGPIGGGTIVELTGVNLSTAIVVHFGDAVAHPTAVSDQHLLVTAPPATGPGTVPVHVRTVGGVSNRLFYTYAPVPEVTGVTPATGPIAGDSTLLLTGTGLSRVTAVTVGGAPARSFRSYSDSLVVVVTPPGVAGPADITVTTAGGTVTVPDAFGYMVPTQTALTSAPDPALVGGPVTFTAVVTGVPPTTGTPSGTVTFGFGDGSPAVTTALTDGTATVVHAYSAPSDSPWAITATYGGDVFFTPSTGTDTQAVEAAPTTTSLVSAPDPSQTGQPVTFVARVAPVPPGAGAPTGTVTFDFGDGTPTVTLPLTSGAATADHVYTQTAGSPYTVTADYGGDAEFTASTGTDTQTVGQATSSVAVGLAPAPSTAGQPVTVTATVTAVPPGAGTPTGTVAFDLGDGSPVVVAPLTDGTAQATHAYTGTVGSPYAITADYSGDADFSSATGTASATVAQSSSTTTVSSAPDPSVAGEPATFTATVTAAPPGAGLPTGTVTIDFGDGTPGTTAELVGGTAETVYAYADTAGSPYTVTATYNGDTDFTASGDTGTHTVQTADTATAVASVPDPSTVGQETTFVTQITPEAPAAGTPTGEVTYAFSDGSPPVTVPVVGGTATFEHTDPDVANSPYTVTAGYSGDENFNPSEGTDIHVVLPAVTTTVVSASPSVSVTGQPVDFTAALATVPLGAQTPTGTFTFDFGDGTPTVTAPMADGTADVTHAYTSAAHSPYPVTVTYSGDPNFTASNDTGLHSVEPASTSTTVTAIPDPSVTGETVTVTVTPLAPGAGVPTGHVDFDFGDGTPIVTGELAGGTVTVTHAYTHAGGPYTISAVYSGDADFTPSEDTVSHTVAPAATTTTVISSANPSAVGQNVTLIARVTPVPPGAGAPTGTIGFDFGDGTTPATVPVSNGVATATHAYAATAGSPYTVTASYSGDGDFAASSGTTAQRVEVSVSTTSTTVTSAPDPSVVGQAVTFTATVVSVPPASGTPTGTVTFEFGDGTAPVTSSLIGGTATATHSYTASGNPYSVTAGYSGDADFEQVREPVHRHGHLQRRRRLHRVQRHGHPDRQQGGHHHRPGLLAESLGNRSDGGIHRDGRGAGSRSRDADRHGHLRLRRRHGTRHHAGHRRSRGGHAFLQRNLGQPVHRHGHLQRERRFHRLERHGPPGGRQGGHHHRRGLHTGPLGSRSVGDRHRHRRLDRTGGRSSDRHGRLQLR</sequence>
<feature type="compositionally biased region" description="Basic residues" evidence="1">
    <location>
        <begin position="1290"/>
        <end position="1311"/>
    </location>
</feature>
<dbReference type="EMBL" id="BMMS01000002">
    <property type="protein sequence ID" value="GGO81908.1"/>
    <property type="molecule type" value="Genomic_DNA"/>
</dbReference>
<dbReference type="InterPro" id="IPR014756">
    <property type="entry name" value="Ig_E-set"/>
</dbReference>
<dbReference type="Pfam" id="PF01833">
    <property type="entry name" value="TIG"/>
    <property type="match status" value="3"/>
</dbReference>
<accession>A0A917ZFQ8</accession>
<dbReference type="InterPro" id="IPR013783">
    <property type="entry name" value="Ig-like_fold"/>
</dbReference>
<evidence type="ECO:0000313" key="4">
    <source>
        <dbReference type="Proteomes" id="UP000641932"/>
    </source>
</evidence>
<dbReference type="GO" id="GO:0005975">
    <property type="term" value="P:carbohydrate metabolic process"/>
    <property type="evidence" value="ECO:0007669"/>
    <property type="project" value="UniProtKB-ARBA"/>
</dbReference>
<dbReference type="SUPFAM" id="SSF49299">
    <property type="entry name" value="PKD domain"/>
    <property type="match status" value="1"/>
</dbReference>
<feature type="region of interest" description="Disordered" evidence="1">
    <location>
        <begin position="1227"/>
        <end position="1394"/>
    </location>
</feature>
<dbReference type="Gene3D" id="2.60.40.10">
    <property type="entry name" value="Immunoglobulins"/>
    <property type="match status" value="12"/>
</dbReference>
<feature type="domain" description="IPT/TIG" evidence="2">
    <location>
        <begin position="260"/>
        <end position="342"/>
    </location>
</feature>
<dbReference type="InterPro" id="IPR032109">
    <property type="entry name" value="Big_3_5"/>
</dbReference>
<evidence type="ECO:0000256" key="1">
    <source>
        <dbReference type="SAM" id="MobiDB-lite"/>
    </source>
</evidence>
<reference evidence="3" key="1">
    <citation type="journal article" date="2014" name="Int. J. Syst. Evol. Microbiol.">
        <title>Complete genome sequence of Corynebacterium casei LMG S-19264T (=DSM 44701T), isolated from a smear-ripened cheese.</title>
        <authorList>
            <consortium name="US DOE Joint Genome Institute (JGI-PGF)"/>
            <person name="Walter F."/>
            <person name="Albersmeier A."/>
            <person name="Kalinowski J."/>
            <person name="Ruckert C."/>
        </authorList>
    </citation>
    <scope>NUCLEOTIDE SEQUENCE</scope>
    <source>
        <strain evidence="3">CGMCC 4.7201</strain>
    </source>
</reference>
<feature type="compositionally biased region" description="Basic residues" evidence="1">
    <location>
        <begin position="1324"/>
        <end position="1340"/>
    </location>
</feature>
<keyword evidence="4" id="KW-1185">Reference proteome</keyword>
<organism evidence="3 4">
    <name type="scientific">Wenjunlia tyrosinilytica</name>
    <dbReference type="NCBI Taxonomy" id="1544741"/>
    <lineage>
        <taxon>Bacteria</taxon>
        <taxon>Bacillati</taxon>
        <taxon>Actinomycetota</taxon>
        <taxon>Actinomycetes</taxon>
        <taxon>Kitasatosporales</taxon>
        <taxon>Streptomycetaceae</taxon>
        <taxon>Wenjunlia</taxon>
    </lineage>
</organism>
<dbReference type="InterPro" id="IPR002909">
    <property type="entry name" value="IPT_dom"/>
</dbReference>
<name>A0A917ZFQ8_9ACTN</name>
<dbReference type="InterPro" id="IPR035986">
    <property type="entry name" value="PKD_dom_sf"/>
</dbReference>
<comment type="caution">
    <text evidence="3">The sequence shown here is derived from an EMBL/GenBank/DDBJ whole genome shotgun (WGS) entry which is preliminary data.</text>
</comment>
<dbReference type="CDD" id="cd00603">
    <property type="entry name" value="IPT_PCSR"/>
    <property type="match status" value="2"/>
</dbReference>
<protein>
    <recommendedName>
        <fullName evidence="2">IPT/TIG domain-containing protein</fullName>
    </recommendedName>
</protein>
<feature type="compositionally biased region" description="Basic and acidic residues" evidence="1">
    <location>
        <begin position="1378"/>
        <end position="1394"/>
    </location>
</feature>
<evidence type="ECO:0000259" key="2">
    <source>
        <dbReference type="SMART" id="SM00429"/>
    </source>
</evidence>
<feature type="domain" description="IPT/TIG" evidence="2">
    <location>
        <begin position="95"/>
        <end position="175"/>
    </location>
</feature>
<reference evidence="3" key="2">
    <citation type="submission" date="2020-09" db="EMBL/GenBank/DDBJ databases">
        <authorList>
            <person name="Sun Q."/>
            <person name="Zhou Y."/>
        </authorList>
    </citation>
    <scope>NUCLEOTIDE SEQUENCE</scope>
    <source>
        <strain evidence="3">CGMCC 4.7201</strain>
    </source>
</reference>
<dbReference type="Proteomes" id="UP000641932">
    <property type="component" value="Unassembled WGS sequence"/>
</dbReference>
<feature type="compositionally biased region" description="Basic and acidic residues" evidence="1">
    <location>
        <begin position="1270"/>
        <end position="1289"/>
    </location>
</feature>
<proteinExistence type="predicted"/>
<feature type="domain" description="IPT/TIG" evidence="2">
    <location>
        <begin position="177"/>
        <end position="258"/>
    </location>
</feature>
<feature type="compositionally biased region" description="Basic residues" evidence="1">
    <location>
        <begin position="1227"/>
        <end position="1243"/>
    </location>
</feature>
<dbReference type="SUPFAM" id="SSF81296">
    <property type="entry name" value="E set domains"/>
    <property type="match status" value="3"/>
</dbReference>
<dbReference type="Pfam" id="PF16640">
    <property type="entry name" value="Big_3_5"/>
    <property type="match status" value="9"/>
</dbReference>
<dbReference type="SMART" id="SM00429">
    <property type="entry name" value="IPT"/>
    <property type="match status" value="3"/>
</dbReference>
<evidence type="ECO:0000313" key="3">
    <source>
        <dbReference type="EMBL" id="GGO81908.1"/>
    </source>
</evidence>
<gene>
    <name evidence="3" type="ORF">GCM10012280_07290</name>
</gene>